<gene>
    <name evidence="2" type="ORF">Poly24_48910</name>
</gene>
<feature type="region of interest" description="Disordered" evidence="1">
    <location>
        <begin position="665"/>
        <end position="712"/>
    </location>
</feature>
<dbReference type="InterPro" id="IPR010131">
    <property type="entry name" value="MdtP/NodT-like"/>
</dbReference>
<dbReference type="GO" id="GO:0015562">
    <property type="term" value="F:efflux transmembrane transporter activity"/>
    <property type="evidence" value="ECO:0007669"/>
    <property type="project" value="InterPro"/>
</dbReference>
<evidence type="ECO:0000313" key="2">
    <source>
        <dbReference type="EMBL" id="QDV71157.1"/>
    </source>
</evidence>
<accession>A0A518K034</accession>
<dbReference type="AlphaFoldDB" id="A0A518K034"/>
<name>A0A518K034_9BACT</name>
<dbReference type="SUPFAM" id="SSF56954">
    <property type="entry name" value="Outer membrane efflux proteins (OEP)"/>
    <property type="match status" value="1"/>
</dbReference>
<dbReference type="OrthoDB" id="234964at2"/>
<dbReference type="KEGG" id="rcf:Poly24_48910"/>
<proteinExistence type="predicted"/>
<evidence type="ECO:0000256" key="1">
    <source>
        <dbReference type="SAM" id="MobiDB-lite"/>
    </source>
</evidence>
<dbReference type="PANTHER" id="PTHR30203:SF33">
    <property type="entry name" value="BLR4455 PROTEIN"/>
    <property type="match status" value="1"/>
</dbReference>
<feature type="region of interest" description="Disordered" evidence="1">
    <location>
        <begin position="1"/>
        <end position="114"/>
    </location>
</feature>
<sequence>MLTAAPLSLATSNEPSPQRLPRPQLDMAQTPETPKRLPTPAFSTPSRELPQVIGETPEPANLPRTTGGIRETPPLPMVPSIDSPPRTDSPKRLPALGASPAPTRLPQPTPQPRADLTIKETETQAPSPIAYPSTYPSTGMALDFATPPIPAVATPTLTIADHNALPARLEPMWWNAQVQQSIGIGPATLPISIDALVQSALINSVQIQSLLTEPKIRRATIGVEQAQFDWHSFIESQFDDKSDPIGSILTTGSVDGRFEDQTWAAAAGLRQNNRLGGKLEVAQNGGSQRNNSQFLIPNPQGTTRLELNYTQPLLNGAGRFVNESRIVLAQLDFGATDDRTQARIQDQLIDVTNAYWELYLSRSQLLQRRKLLESARQIYQTLQAREGVDVLQRQILRAQVAVTGREAEVIRAQTEIRNSQARLRRLINDPELVAAMALEWTPQDQPLDFRIDISATASAQIALASRPEISEAMQRVKALSVQADVARNDILPRLDLLVRTYVAGLEENADTLGSWNRQFTDGRPSYGVGMLYEFPIGNRAAKGRLQRSRLELSREIHDFESTVEQTLLEVDIAVRETQTAYREMASKQRAVYAAAAEVQYLDERWRTLPTQQDSAILLLENLLDAQQRLGTEESAFATAQVTYALSWISLRRAMGTLLSMDKEPIGERPPAIAPTPELLEAAPTEPVPPPQRLPATASRYEGRTDQHEGVPR</sequence>
<evidence type="ECO:0000313" key="3">
    <source>
        <dbReference type="Proteomes" id="UP000315082"/>
    </source>
</evidence>
<dbReference type="Gene3D" id="1.20.1600.10">
    <property type="entry name" value="Outer membrane efflux proteins (OEP)"/>
    <property type="match status" value="1"/>
</dbReference>
<dbReference type="PANTHER" id="PTHR30203">
    <property type="entry name" value="OUTER MEMBRANE CATION EFFLUX PROTEIN"/>
    <property type="match status" value="1"/>
</dbReference>
<organism evidence="2 3">
    <name type="scientific">Rosistilla carotiformis</name>
    <dbReference type="NCBI Taxonomy" id="2528017"/>
    <lineage>
        <taxon>Bacteria</taxon>
        <taxon>Pseudomonadati</taxon>
        <taxon>Planctomycetota</taxon>
        <taxon>Planctomycetia</taxon>
        <taxon>Pirellulales</taxon>
        <taxon>Pirellulaceae</taxon>
        <taxon>Rosistilla</taxon>
    </lineage>
</organism>
<dbReference type="Proteomes" id="UP000315082">
    <property type="component" value="Chromosome"/>
</dbReference>
<dbReference type="EMBL" id="CP036348">
    <property type="protein sequence ID" value="QDV71157.1"/>
    <property type="molecule type" value="Genomic_DNA"/>
</dbReference>
<keyword evidence="3" id="KW-1185">Reference proteome</keyword>
<feature type="compositionally biased region" description="Basic and acidic residues" evidence="1">
    <location>
        <begin position="700"/>
        <end position="712"/>
    </location>
</feature>
<protein>
    <submittedName>
        <fullName evidence="2">Outer membrane efflux protein</fullName>
    </submittedName>
</protein>
<reference evidence="2 3" key="1">
    <citation type="submission" date="2019-02" db="EMBL/GenBank/DDBJ databases">
        <title>Deep-cultivation of Planctomycetes and their phenomic and genomic characterization uncovers novel biology.</title>
        <authorList>
            <person name="Wiegand S."/>
            <person name="Jogler M."/>
            <person name="Boedeker C."/>
            <person name="Pinto D."/>
            <person name="Vollmers J."/>
            <person name="Rivas-Marin E."/>
            <person name="Kohn T."/>
            <person name="Peeters S.H."/>
            <person name="Heuer A."/>
            <person name="Rast P."/>
            <person name="Oberbeckmann S."/>
            <person name="Bunk B."/>
            <person name="Jeske O."/>
            <person name="Meyerdierks A."/>
            <person name="Storesund J.E."/>
            <person name="Kallscheuer N."/>
            <person name="Luecker S."/>
            <person name="Lage O.M."/>
            <person name="Pohl T."/>
            <person name="Merkel B.J."/>
            <person name="Hornburger P."/>
            <person name="Mueller R.-W."/>
            <person name="Bruemmer F."/>
            <person name="Labrenz M."/>
            <person name="Spormann A.M."/>
            <person name="Op den Camp H."/>
            <person name="Overmann J."/>
            <person name="Amann R."/>
            <person name="Jetten M.S.M."/>
            <person name="Mascher T."/>
            <person name="Medema M.H."/>
            <person name="Devos D.P."/>
            <person name="Kaster A.-K."/>
            <person name="Ovreas L."/>
            <person name="Rohde M."/>
            <person name="Galperin M.Y."/>
            <person name="Jogler C."/>
        </authorList>
    </citation>
    <scope>NUCLEOTIDE SEQUENCE [LARGE SCALE GENOMIC DNA]</scope>
    <source>
        <strain evidence="2 3">Poly24</strain>
    </source>
</reference>